<organism evidence="2 3">
    <name type="scientific">Vanrija pseudolonga</name>
    <dbReference type="NCBI Taxonomy" id="143232"/>
    <lineage>
        <taxon>Eukaryota</taxon>
        <taxon>Fungi</taxon>
        <taxon>Dikarya</taxon>
        <taxon>Basidiomycota</taxon>
        <taxon>Agaricomycotina</taxon>
        <taxon>Tremellomycetes</taxon>
        <taxon>Trichosporonales</taxon>
        <taxon>Trichosporonaceae</taxon>
        <taxon>Vanrija</taxon>
    </lineage>
</organism>
<feature type="compositionally biased region" description="Basic and acidic residues" evidence="1">
    <location>
        <begin position="496"/>
        <end position="506"/>
    </location>
</feature>
<protein>
    <submittedName>
        <fullName evidence="2">Uncharacterized protein</fullName>
    </submittedName>
</protein>
<feature type="compositionally biased region" description="Low complexity" evidence="1">
    <location>
        <begin position="597"/>
        <end position="616"/>
    </location>
</feature>
<feature type="region of interest" description="Disordered" evidence="1">
    <location>
        <begin position="589"/>
        <end position="770"/>
    </location>
</feature>
<keyword evidence="3" id="KW-1185">Reference proteome</keyword>
<proteinExistence type="predicted"/>
<sequence length="770" mass="82656">MVLDIVVQSKHSNTARVFPHSGFFGVTPVIIAGTLHMKLPAEVKSLPIRSIQVAATCYETKDPGTIRSSAGEHILWEKRRYVWQPPPGQVESLITEDWDIDFRISIPPEAADLTKSTQLLREWRAQWRLEILIEHKPIKYVGEGISRRFTLNLYNHRTPPPAATPFPTGGIATSGKDLASTSHVFLAPPTSAFGPGDNVPLAFAVRVADPSTSVRKVQVILERRLEVYTLDRGTSGSRGPSPDDDDTGSIAPPTTHRSHISNLFNRSSSPRRLNAAASASSGNLISTQDLESYTTRASVASTTFTTSTRRPPKVEIHKVGVSECELTSRGESGSYWAVGNIALPRRLPNGGAWDIGESGSTPLARISFSLYTKVWVKTKRGSSPKETVSAPVALTIVGVPEEDRARAAQAKATREEARAALAEARTSSRAHLKPARRTGKSSSQLYLQAGDVDISSEHIASISRASLPLDKNGRMASPSASPPDSTPPVALRPILLRHDGDGDHIRNPHSTIQFVPAPDAMPVSPASTVSSSRGGSGGGIQLPSLQSIFPSELYPSPASPQRFAAHEYTGSPHSPTAPLLPVPMEILDSEQGHDESSSSSWHESPHDSSSSSSSNSQYRHARTAIGGRRISSTTSDDEEQPLRNRPRLGAAATPQRPKTRAPLPSLDALGFGLPALPEDYRPPSSRRPRTAPSFSAYSASGMARAPPPPPLSGAISHDMGAISHDANKTPTQEYPHPQAFSDSRAPSKRPSTSGSVFSLMRTAPPFGYSS</sequence>
<evidence type="ECO:0000313" key="3">
    <source>
        <dbReference type="Proteomes" id="UP000827549"/>
    </source>
</evidence>
<gene>
    <name evidence="2" type="ORF">LOC62_03G005124</name>
</gene>
<name>A0AAF0Y925_9TREE</name>
<feature type="region of interest" description="Disordered" evidence="1">
    <location>
        <begin position="469"/>
        <end position="544"/>
    </location>
</feature>
<reference evidence="2" key="1">
    <citation type="submission" date="2023-10" db="EMBL/GenBank/DDBJ databases">
        <authorList>
            <person name="Noh H."/>
        </authorList>
    </citation>
    <scope>NUCLEOTIDE SEQUENCE</scope>
    <source>
        <strain evidence="2">DUCC4014</strain>
    </source>
</reference>
<feature type="region of interest" description="Disordered" evidence="1">
    <location>
        <begin position="231"/>
        <end position="281"/>
    </location>
</feature>
<evidence type="ECO:0000256" key="1">
    <source>
        <dbReference type="SAM" id="MobiDB-lite"/>
    </source>
</evidence>
<dbReference type="AlphaFoldDB" id="A0AAF0Y925"/>
<dbReference type="Proteomes" id="UP000827549">
    <property type="component" value="Chromosome 3"/>
</dbReference>
<accession>A0AAF0Y925</accession>
<feature type="compositionally biased region" description="Low complexity" evidence="1">
    <location>
        <begin position="265"/>
        <end position="281"/>
    </location>
</feature>
<feature type="compositionally biased region" description="Low complexity" evidence="1">
    <location>
        <begin position="231"/>
        <end position="240"/>
    </location>
</feature>
<dbReference type="RefSeq" id="XP_062627634.1">
    <property type="nucleotide sequence ID" value="XM_062771650.1"/>
</dbReference>
<feature type="region of interest" description="Disordered" evidence="1">
    <location>
        <begin position="417"/>
        <end position="444"/>
    </location>
</feature>
<evidence type="ECO:0000313" key="2">
    <source>
        <dbReference type="EMBL" id="WOO81602.1"/>
    </source>
</evidence>
<dbReference type="EMBL" id="CP086716">
    <property type="protein sequence ID" value="WOO81602.1"/>
    <property type="molecule type" value="Genomic_DNA"/>
</dbReference>
<dbReference type="GeneID" id="87808355"/>
<feature type="compositionally biased region" description="Low complexity" evidence="1">
    <location>
        <begin position="523"/>
        <end position="533"/>
    </location>
</feature>
<feature type="compositionally biased region" description="Basic residues" evidence="1">
    <location>
        <begin position="428"/>
        <end position="439"/>
    </location>
</feature>